<gene>
    <name evidence="2" type="ORF">ACFPXP_22685</name>
</gene>
<feature type="domain" description="PRC-barrel" evidence="1">
    <location>
        <begin position="5"/>
        <end position="72"/>
    </location>
</feature>
<dbReference type="SUPFAM" id="SSF50346">
    <property type="entry name" value="PRC-barrel domain"/>
    <property type="match status" value="1"/>
</dbReference>
<comment type="caution">
    <text evidence="2">The sequence shown here is derived from an EMBL/GenBank/DDBJ whole genome shotgun (WGS) entry which is preliminary data.</text>
</comment>
<dbReference type="Gene3D" id="2.30.30.240">
    <property type="entry name" value="PRC-barrel domain"/>
    <property type="match status" value="1"/>
</dbReference>
<dbReference type="EMBL" id="JBHSQV010000187">
    <property type="protein sequence ID" value="MFC5989223.1"/>
    <property type="molecule type" value="Genomic_DNA"/>
</dbReference>
<dbReference type="InterPro" id="IPR027275">
    <property type="entry name" value="PRC-brl_dom"/>
</dbReference>
<accession>A0ABW1IVS0</accession>
<reference evidence="3" key="1">
    <citation type="journal article" date="2019" name="Int. J. Syst. Evol. Microbiol.">
        <title>The Global Catalogue of Microorganisms (GCM) 10K type strain sequencing project: providing services to taxonomists for standard genome sequencing and annotation.</title>
        <authorList>
            <consortium name="The Broad Institute Genomics Platform"/>
            <consortium name="The Broad Institute Genome Sequencing Center for Infectious Disease"/>
            <person name="Wu L."/>
            <person name="Ma J."/>
        </authorList>
    </citation>
    <scope>NUCLEOTIDE SEQUENCE [LARGE SCALE GENOMIC DNA]</scope>
    <source>
        <strain evidence="3">CCM 8749</strain>
    </source>
</reference>
<dbReference type="RefSeq" id="WP_379896795.1">
    <property type="nucleotide sequence ID" value="NZ_CBCSCT010000002.1"/>
</dbReference>
<evidence type="ECO:0000313" key="3">
    <source>
        <dbReference type="Proteomes" id="UP001596250"/>
    </source>
</evidence>
<evidence type="ECO:0000259" key="1">
    <source>
        <dbReference type="Pfam" id="PF05239"/>
    </source>
</evidence>
<name>A0ABW1IVS0_9BACL</name>
<sequence length="167" mass="18713">MLHSQQIIGLPVLDIETGKECGHCNDILISRNWSAAGILLDVKRWFASPRFVGWEDIISVGDDAITIPSVAVLQELDKKAEDWFELKSLHGREMFTIHGHRIGAIENVYFPENMGRNILGFELTDGFLTDIQEGRHWIPLPDKITLGEDAVIVPVSAEQLIEKIVAT</sequence>
<dbReference type="Pfam" id="PF05239">
    <property type="entry name" value="PRC"/>
    <property type="match status" value="2"/>
</dbReference>
<evidence type="ECO:0000313" key="2">
    <source>
        <dbReference type="EMBL" id="MFC5989223.1"/>
    </source>
</evidence>
<feature type="domain" description="PRC-barrel" evidence="1">
    <location>
        <begin position="84"/>
        <end position="160"/>
    </location>
</feature>
<dbReference type="Proteomes" id="UP001596250">
    <property type="component" value="Unassembled WGS sequence"/>
</dbReference>
<protein>
    <submittedName>
        <fullName evidence="2">PRC-barrel domain-containing protein</fullName>
    </submittedName>
</protein>
<dbReference type="InterPro" id="IPR011033">
    <property type="entry name" value="PRC_barrel-like_sf"/>
</dbReference>
<organism evidence="2 3">
    <name type="scientific">Marinicrinis lubricantis</name>
    <dbReference type="NCBI Taxonomy" id="2086470"/>
    <lineage>
        <taxon>Bacteria</taxon>
        <taxon>Bacillati</taxon>
        <taxon>Bacillota</taxon>
        <taxon>Bacilli</taxon>
        <taxon>Bacillales</taxon>
        <taxon>Paenibacillaceae</taxon>
    </lineage>
</organism>
<keyword evidence="3" id="KW-1185">Reference proteome</keyword>
<proteinExistence type="predicted"/>